<protein>
    <recommendedName>
        <fullName evidence="3">Calcineurin-like phosphoesterase domain-containing protein</fullName>
    </recommendedName>
</protein>
<comment type="caution">
    <text evidence="1">The sequence shown here is derived from an EMBL/GenBank/DDBJ whole genome shotgun (WGS) entry which is preliminary data.</text>
</comment>
<proteinExistence type="predicted"/>
<dbReference type="PROSITE" id="PS51257">
    <property type="entry name" value="PROKAR_LIPOPROTEIN"/>
    <property type="match status" value="1"/>
</dbReference>
<evidence type="ECO:0008006" key="3">
    <source>
        <dbReference type="Google" id="ProtNLM"/>
    </source>
</evidence>
<sequence length="518" mass="56325">MKVGTSLLIVFVMLLSACSHRTVELSRQILPATGQPAPGDPAVGLIADSQLQSLPAWSVTNLYRQQLADKIIKVTIRPPALDWTSRYLLLAHLEAQRLSGARAIFYLGDGANHGCTDEFTAGLSATMEVRKQLPLHSQGVLAILDTFRREAGVPVFFVLGNHDFLGAGNTSSTTHRQSLCAHSASQPNPPLAKFDVIEAVDRFNRGNTEIAGDWVYQSSFTDPSATRAHCEAGENQQRQWGCYLAAVVDHRASGRNIQYLLLDTNDYLGVSSSSALGHEFEGLRGAMSFGAPRNGIISQTGWFEGHVARRVDMRIALMHYDVEALRKKLPGVGAISKKSQQFMNLFTRDDATPLQADAYAVSAHTHAQGLGVFRTPFSLQCGTIFCRPGDRPAIKELNVGSTTDHPSLSAVLRWNVASETDGGLRYEVIRPATTSCRAIEADLLAYHFPRPVGADSAQTGWAALGIKRAVPNSYHGFKDADLKSIWENLSAFVKGETKRGVCVGLEAAAVEARQPKPY</sequence>
<evidence type="ECO:0000313" key="1">
    <source>
        <dbReference type="EMBL" id="MFC3711239.1"/>
    </source>
</evidence>
<keyword evidence="2" id="KW-1185">Reference proteome</keyword>
<gene>
    <name evidence="1" type="ORF">ACFOMD_01565</name>
</gene>
<dbReference type="InterPro" id="IPR029052">
    <property type="entry name" value="Metallo-depent_PP-like"/>
</dbReference>
<dbReference type="Proteomes" id="UP001595615">
    <property type="component" value="Unassembled WGS sequence"/>
</dbReference>
<dbReference type="RefSeq" id="WP_380855764.1">
    <property type="nucleotide sequence ID" value="NZ_JBHRXV010000001.1"/>
</dbReference>
<organism evidence="1 2">
    <name type="scientific">Sphingoaurantiacus capsulatus</name>
    <dbReference type="NCBI Taxonomy" id="1771310"/>
    <lineage>
        <taxon>Bacteria</taxon>
        <taxon>Pseudomonadati</taxon>
        <taxon>Pseudomonadota</taxon>
        <taxon>Alphaproteobacteria</taxon>
        <taxon>Sphingomonadales</taxon>
        <taxon>Sphingosinicellaceae</taxon>
        <taxon>Sphingoaurantiacus</taxon>
    </lineage>
</organism>
<dbReference type="EMBL" id="JBHRXV010000001">
    <property type="protein sequence ID" value="MFC3711239.1"/>
    <property type="molecule type" value="Genomic_DNA"/>
</dbReference>
<reference evidence="2" key="1">
    <citation type="journal article" date="2019" name="Int. J. Syst. Evol. Microbiol.">
        <title>The Global Catalogue of Microorganisms (GCM) 10K type strain sequencing project: providing services to taxonomists for standard genome sequencing and annotation.</title>
        <authorList>
            <consortium name="The Broad Institute Genomics Platform"/>
            <consortium name="The Broad Institute Genome Sequencing Center for Infectious Disease"/>
            <person name="Wu L."/>
            <person name="Ma J."/>
        </authorList>
    </citation>
    <scope>NUCLEOTIDE SEQUENCE [LARGE SCALE GENOMIC DNA]</scope>
    <source>
        <strain evidence="2">KCTC 42644</strain>
    </source>
</reference>
<dbReference type="SUPFAM" id="SSF56300">
    <property type="entry name" value="Metallo-dependent phosphatases"/>
    <property type="match status" value="1"/>
</dbReference>
<evidence type="ECO:0000313" key="2">
    <source>
        <dbReference type="Proteomes" id="UP001595615"/>
    </source>
</evidence>
<accession>A0ABV7X9B9</accession>
<name>A0ABV7X9B9_9SPHN</name>